<dbReference type="Pfam" id="PF03732">
    <property type="entry name" value="Retrotrans_gag"/>
    <property type="match status" value="1"/>
</dbReference>
<keyword evidence="3" id="KW-1185">Reference proteome</keyword>
<evidence type="ECO:0000259" key="1">
    <source>
        <dbReference type="Pfam" id="PF03732"/>
    </source>
</evidence>
<dbReference type="InterPro" id="IPR005162">
    <property type="entry name" value="Retrotrans_gag_dom"/>
</dbReference>
<dbReference type="Proteomes" id="UP001172457">
    <property type="component" value="Chromosome 6"/>
</dbReference>
<gene>
    <name evidence="2" type="ORF">OSB04_024283</name>
</gene>
<organism evidence="2 3">
    <name type="scientific">Centaurea solstitialis</name>
    <name type="common">yellow star-thistle</name>
    <dbReference type="NCBI Taxonomy" id="347529"/>
    <lineage>
        <taxon>Eukaryota</taxon>
        <taxon>Viridiplantae</taxon>
        <taxon>Streptophyta</taxon>
        <taxon>Embryophyta</taxon>
        <taxon>Tracheophyta</taxon>
        <taxon>Spermatophyta</taxon>
        <taxon>Magnoliopsida</taxon>
        <taxon>eudicotyledons</taxon>
        <taxon>Gunneridae</taxon>
        <taxon>Pentapetalae</taxon>
        <taxon>asterids</taxon>
        <taxon>campanulids</taxon>
        <taxon>Asterales</taxon>
        <taxon>Asteraceae</taxon>
        <taxon>Carduoideae</taxon>
        <taxon>Cardueae</taxon>
        <taxon>Centaureinae</taxon>
        <taxon>Centaurea</taxon>
    </lineage>
</organism>
<accession>A0AA38SZ62</accession>
<dbReference type="PANTHER" id="PTHR33223">
    <property type="entry name" value="CCHC-TYPE DOMAIN-CONTAINING PROTEIN"/>
    <property type="match status" value="1"/>
</dbReference>
<evidence type="ECO:0000313" key="2">
    <source>
        <dbReference type="EMBL" id="KAJ9544576.1"/>
    </source>
</evidence>
<evidence type="ECO:0000313" key="3">
    <source>
        <dbReference type="Proteomes" id="UP001172457"/>
    </source>
</evidence>
<proteinExistence type="predicted"/>
<dbReference type="AlphaFoldDB" id="A0AA38SZ62"/>
<feature type="domain" description="Retrotransposon gag" evidence="1">
    <location>
        <begin position="138"/>
        <end position="181"/>
    </location>
</feature>
<name>A0AA38SZ62_9ASTR</name>
<dbReference type="PANTHER" id="PTHR33223:SF11">
    <property type="entry name" value="ELEMENT PROTEIN, PUTATIVE-RELATED"/>
    <property type="match status" value="1"/>
</dbReference>
<sequence length="183" mass="21057">MLGFLYFIPQVALDRFGCGFKGFTPEFLEPFAEPEKENEKKNKQKSRARKVLPRTLTFEMGDEQPTWTARRTAPTVAARPITKTDLEKVIKGQFLHMIKELTFDRKSHSNPIVHVESFVDICDLFKTGNTAVDGIRLRLFPFTLVGEAKAWLCSLEPSSITTWEELRSKFVSRFFPPSKIEKL</sequence>
<comment type="caution">
    <text evidence="2">The sequence shown here is derived from an EMBL/GenBank/DDBJ whole genome shotgun (WGS) entry which is preliminary data.</text>
</comment>
<dbReference type="EMBL" id="JARYMX010000006">
    <property type="protein sequence ID" value="KAJ9544576.1"/>
    <property type="molecule type" value="Genomic_DNA"/>
</dbReference>
<protein>
    <recommendedName>
        <fullName evidence="1">Retrotransposon gag domain-containing protein</fullName>
    </recommendedName>
</protein>
<reference evidence="2" key="1">
    <citation type="submission" date="2023-03" db="EMBL/GenBank/DDBJ databases">
        <title>Chromosome-scale reference genome and RAD-based genetic map of yellow starthistle (Centaurea solstitialis) reveal putative structural variation and QTLs associated with invader traits.</title>
        <authorList>
            <person name="Reatini B."/>
            <person name="Cang F.A."/>
            <person name="Jiang Q."/>
            <person name="Mckibben M.T.W."/>
            <person name="Barker M.S."/>
            <person name="Rieseberg L.H."/>
            <person name="Dlugosch K.M."/>
        </authorList>
    </citation>
    <scope>NUCLEOTIDE SEQUENCE</scope>
    <source>
        <strain evidence="2">CAN-66</strain>
        <tissue evidence="2">Leaf</tissue>
    </source>
</reference>